<gene>
    <name evidence="5" type="ORF">BU26DRAFT_605244</name>
</gene>
<dbReference type="Gene3D" id="1.10.600.10">
    <property type="entry name" value="Farnesyl Diphosphate Synthase"/>
    <property type="match status" value="1"/>
</dbReference>
<keyword evidence="3 4" id="KW-0460">Magnesium</keyword>
<protein>
    <recommendedName>
        <fullName evidence="4">Terpene synthase</fullName>
        <ecNumber evidence="4">4.2.3.-</ecNumber>
    </recommendedName>
</protein>
<evidence type="ECO:0000256" key="4">
    <source>
        <dbReference type="RuleBase" id="RU366034"/>
    </source>
</evidence>
<organism evidence="5 6">
    <name type="scientific">Trematosphaeria pertusa</name>
    <dbReference type="NCBI Taxonomy" id="390896"/>
    <lineage>
        <taxon>Eukaryota</taxon>
        <taxon>Fungi</taxon>
        <taxon>Dikarya</taxon>
        <taxon>Ascomycota</taxon>
        <taxon>Pezizomycotina</taxon>
        <taxon>Dothideomycetes</taxon>
        <taxon>Pleosporomycetidae</taxon>
        <taxon>Pleosporales</taxon>
        <taxon>Massarineae</taxon>
        <taxon>Trematosphaeriaceae</taxon>
        <taxon>Trematosphaeria</taxon>
    </lineage>
</organism>
<dbReference type="RefSeq" id="XP_033684413.1">
    <property type="nucleotide sequence ID" value="XM_033835579.1"/>
</dbReference>
<dbReference type="GO" id="GO:0010333">
    <property type="term" value="F:terpene synthase activity"/>
    <property type="evidence" value="ECO:0007669"/>
    <property type="project" value="InterPro"/>
</dbReference>
<evidence type="ECO:0000256" key="1">
    <source>
        <dbReference type="ARBA" id="ARBA00001946"/>
    </source>
</evidence>
<dbReference type="EC" id="4.2.3.-" evidence="4"/>
<evidence type="ECO:0000313" key="5">
    <source>
        <dbReference type="EMBL" id="KAF2249409.1"/>
    </source>
</evidence>
<keyword evidence="4" id="KW-0479">Metal-binding</keyword>
<dbReference type="Pfam" id="PF19086">
    <property type="entry name" value="Terpene_syn_C_2"/>
    <property type="match status" value="1"/>
</dbReference>
<dbReference type="GO" id="GO:0008299">
    <property type="term" value="P:isoprenoid biosynthetic process"/>
    <property type="evidence" value="ECO:0007669"/>
    <property type="project" value="UniProtKB-ARBA"/>
</dbReference>
<sequence length="312" mass="35629">MPAILSAPALPSTWVSLSHPKVDEISARVDGWFLQHWPFANEQAKKRFLAAGFSRVTCLYFPLARDERIASACKLLTILFLIDDILEEMSFDQGRVYNEHLMPIAEDKVKPDPSVPVEWMFHAIWDEMRQIDPELAESILEPVFVFMRAQTDKSRVSIDQLGSYLVYRERDVGSALLSALMRFSMDLRLDPKDLVALRPIEQNHAKHIAIVNDIYSWEKESRQAQKCAQEGSVLCSAVKVMADNAGLDIESSKKVLWSMVREWEIKHDALCNALHDAPDLIDTLALYVEGLKYQMSGNETWSMTTPRYLVIE</sequence>
<evidence type="ECO:0000256" key="2">
    <source>
        <dbReference type="ARBA" id="ARBA00006333"/>
    </source>
</evidence>
<keyword evidence="6" id="KW-1185">Reference proteome</keyword>
<dbReference type="OrthoDB" id="3004402at2759"/>
<evidence type="ECO:0000256" key="3">
    <source>
        <dbReference type="ARBA" id="ARBA00022842"/>
    </source>
</evidence>
<dbReference type="Proteomes" id="UP000800094">
    <property type="component" value="Unassembled WGS sequence"/>
</dbReference>
<evidence type="ECO:0000313" key="6">
    <source>
        <dbReference type="Proteomes" id="UP000800094"/>
    </source>
</evidence>
<keyword evidence="4" id="KW-0456">Lyase</keyword>
<dbReference type="EMBL" id="ML987195">
    <property type="protein sequence ID" value="KAF2249409.1"/>
    <property type="molecule type" value="Genomic_DNA"/>
</dbReference>
<name>A0A6A6IGS3_9PLEO</name>
<dbReference type="SUPFAM" id="SSF48576">
    <property type="entry name" value="Terpenoid synthases"/>
    <property type="match status" value="1"/>
</dbReference>
<accession>A0A6A6IGS3</accession>
<comment type="similarity">
    <text evidence="2 4">Belongs to the terpene synthase family.</text>
</comment>
<dbReference type="InterPro" id="IPR008949">
    <property type="entry name" value="Isoprenoid_synthase_dom_sf"/>
</dbReference>
<dbReference type="InterPro" id="IPR034686">
    <property type="entry name" value="Terpene_cyclase-like_2"/>
</dbReference>
<dbReference type="PANTHER" id="PTHR35201:SF4">
    <property type="entry name" value="BETA-PINACENE SYNTHASE-RELATED"/>
    <property type="match status" value="1"/>
</dbReference>
<dbReference type="PANTHER" id="PTHR35201">
    <property type="entry name" value="TERPENE SYNTHASE"/>
    <property type="match status" value="1"/>
</dbReference>
<comment type="cofactor">
    <cofactor evidence="1 4">
        <name>Mg(2+)</name>
        <dbReference type="ChEBI" id="CHEBI:18420"/>
    </cofactor>
</comment>
<dbReference type="GeneID" id="54588909"/>
<proteinExistence type="inferred from homology"/>
<dbReference type="AlphaFoldDB" id="A0A6A6IGS3"/>
<dbReference type="GO" id="GO:0046872">
    <property type="term" value="F:metal ion binding"/>
    <property type="evidence" value="ECO:0007669"/>
    <property type="project" value="UniProtKB-KW"/>
</dbReference>
<reference evidence="5" key="1">
    <citation type="journal article" date="2020" name="Stud. Mycol.">
        <title>101 Dothideomycetes genomes: a test case for predicting lifestyles and emergence of pathogens.</title>
        <authorList>
            <person name="Haridas S."/>
            <person name="Albert R."/>
            <person name="Binder M."/>
            <person name="Bloem J."/>
            <person name="Labutti K."/>
            <person name="Salamov A."/>
            <person name="Andreopoulos B."/>
            <person name="Baker S."/>
            <person name="Barry K."/>
            <person name="Bills G."/>
            <person name="Bluhm B."/>
            <person name="Cannon C."/>
            <person name="Castanera R."/>
            <person name="Culley D."/>
            <person name="Daum C."/>
            <person name="Ezra D."/>
            <person name="Gonzalez J."/>
            <person name="Henrissat B."/>
            <person name="Kuo A."/>
            <person name="Liang C."/>
            <person name="Lipzen A."/>
            <person name="Lutzoni F."/>
            <person name="Magnuson J."/>
            <person name="Mondo S."/>
            <person name="Nolan M."/>
            <person name="Ohm R."/>
            <person name="Pangilinan J."/>
            <person name="Park H.-J."/>
            <person name="Ramirez L."/>
            <person name="Alfaro M."/>
            <person name="Sun H."/>
            <person name="Tritt A."/>
            <person name="Yoshinaga Y."/>
            <person name="Zwiers L.-H."/>
            <person name="Turgeon B."/>
            <person name="Goodwin S."/>
            <person name="Spatafora J."/>
            <person name="Crous P."/>
            <person name="Grigoriev I."/>
        </authorList>
    </citation>
    <scope>NUCLEOTIDE SEQUENCE</scope>
    <source>
        <strain evidence="5">CBS 122368</strain>
    </source>
</reference>